<evidence type="ECO:0000256" key="1">
    <source>
        <dbReference type="ARBA" id="ARBA00010701"/>
    </source>
</evidence>
<dbReference type="RefSeq" id="XP_018831374.1">
    <property type="nucleotide sequence ID" value="XM_018975829.2"/>
</dbReference>
<reference evidence="8" key="1">
    <citation type="submission" date="2025-08" db="UniProtKB">
        <authorList>
            <consortium name="RefSeq"/>
        </authorList>
    </citation>
    <scope>IDENTIFICATION</scope>
    <source>
        <tissue evidence="8">Leaves</tissue>
    </source>
</reference>
<evidence type="ECO:0000256" key="2">
    <source>
        <dbReference type="ARBA" id="ARBA00022801"/>
    </source>
</evidence>
<name>A0A2I4FI97_JUGRE</name>
<accession>A0A2I4FI97</accession>
<comment type="similarity">
    <text evidence="1 5">Belongs to the AB hydrolase superfamily. Lipase family.</text>
</comment>
<feature type="domain" description="Fungal lipase-type" evidence="6">
    <location>
        <begin position="134"/>
        <end position="322"/>
    </location>
</feature>
<evidence type="ECO:0000313" key="7">
    <source>
        <dbReference type="Proteomes" id="UP000235220"/>
    </source>
</evidence>
<evidence type="ECO:0000256" key="3">
    <source>
        <dbReference type="ARBA" id="ARBA00022963"/>
    </source>
</evidence>
<dbReference type="GeneID" id="108999033"/>
<evidence type="ECO:0000256" key="4">
    <source>
        <dbReference type="ARBA" id="ARBA00023098"/>
    </source>
</evidence>
<evidence type="ECO:0000313" key="8">
    <source>
        <dbReference type="RefSeq" id="XP_018831374.1"/>
    </source>
</evidence>
<dbReference type="GO" id="GO:0008970">
    <property type="term" value="F:phospholipase A1 activity"/>
    <property type="evidence" value="ECO:0007669"/>
    <property type="project" value="UniProtKB-UniRule"/>
</dbReference>
<dbReference type="OrthoDB" id="438440at2759"/>
<dbReference type="PANTHER" id="PTHR31828">
    <property type="entry name" value="PHOSPHOLIPASE A1-IIGAMMA"/>
    <property type="match status" value="1"/>
</dbReference>
<dbReference type="AlphaFoldDB" id="A0A2I4FI97"/>
<dbReference type="FunCoup" id="A0A2I4FI97">
    <property type="interactions" value="1154"/>
</dbReference>
<evidence type="ECO:0000256" key="5">
    <source>
        <dbReference type="RuleBase" id="RU367093"/>
    </source>
</evidence>
<keyword evidence="2 5" id="KW-0378">Hydrolase</keyword>
<organism evidence="7 8">
    <name type="scientific">Juglans regia</name>
    <name type="common">English walnut</name>
    <dbReference type="NCBI Taxonomy" id="51240"/>
    <lineage>
        <taxon>Eukaryota</taxon>
        <taxon>Viridiplantae</taxon>
        <taxon>Streptophyta</taxon>
        <taxon>Embryophyta</taxon>
        <taxon>Tracheophyta</taxon>
        <taxon>Spermatophyta</taxon>
        <taxon>Magnoliopsida</taxon>
        <taxon>eudicotyledons</taxon>
        <taxon>Gunneridae</taxon>
        <taxon>Pentapetalae</taxon>
        <taxon>rosids</taxon>
        <taxon>fabids</taxon>
        <taxon>Fagales</taxon>
        <taxon>Juglandaceae</taxon>
        <taxon>Juglans</taxon>
    </lineage>
</organism>
<dbReference type="SUPFAM" id="SSF53474">
    <property type="entry name" value="alpha/beta-Hydrolases"/>
    <property type="match status" value="1"/>
</dbReference>
<dbReference type="InterPro" id="IPR002921">
    <property type="entry name" value="Fungal_lipase-type"/>
</dbReference>
<sequence length="440" mass="49930">MNIEAGEPTWPELLGSNSWEGLLHPLDLSLRRLILRCGDFCQATYDAFNNDKNSKYCGSSRYGKASFFHKVMLHNASDYEVVAFLYATAKVGHHSALLFHSQSRESWDRESNWIGYIAVTTDEVSRALGRREIYVAMRGTSRSYEWIDVLEAKLEPVVSLLRPNARDEHMTDGSNCDSKGDNERSSVFSNFFNWAYLICKKEPKVMKGWLTIYISEDPNSQFTKKNARTQLLTKIDELIKQYKDAEVSVTLTGHSLGASLAVLGAFDLVENCVSDNIPVSAIVFGCPQVGNKAFNERLKRYPNLNVLHVKNTIDVIPHYPGWMLGYKHTGVELVIDTRKSPSLKDSKNPSDWHNLEAMLHVVTGWNGEKEKFELKVNRSLALVNKSSEYLKDEYLVPGSWWVERNKGMVRDENGEWVLAHPDEDDLPVPECYSSVRVVGP</sequence>
<keyword evidence="3 5" id="KW-0442">Lipid degradation</keyword>
<comment type="function">
    <text evidence="5">Acylhydrolase that catalyzes the hydrolysis of phospholipids at the sn-1 position.</text>
</comment>
<evidence type="ECO:0000259" key="6">
    <source>
        <dbReference type="Pfam" id="PF01764"/>
    </source>
</evidence>
<dbReference type="InterPro" id="IPR029058">
    <property type="entry name" value="AB_hydrolase_fold"/>
</dbReference>
<proteinExistence type="inferred from homology"/>
<dbReference type="Gene3D" id="3.40.50.1820">
    <property type="entry name" value="alpha/beta hydrolase"/>
    <property type="match status" value="1"/>
</dbReference>
<dbReference type="GO" id="GO:0016042">
    <property type="term" value="P:lipid catabolic process"/>
    <property type="evidence" value="ECO:0007669"/>
    <property type="project" value="UniProtKB-UniRule"/>
</dbReference>
<keyword evidence="4 5" id="KW-0443">Lipid metabolism</keyword>
<dbReference type="EC" id="3.1.1.-" evidence="5"/>
<dbReference type="Proteomes" id="UP000235220">
    <property type="component" value="Chromosome 10"/>
</dbReference>
<keyword evidence="7" id="KW-1185">Reference proteome</keyword>
<protein>
    <recommendedName>
        <fullName evidence="5">Phospholipase A1</fullName>
        <ecNumber evidence="5">3.1.1.-</ecNumber>
    </recommendedName>
</protein>
<dbReference type="PANTHER" id="PTHR31828:SF10">
    <property type="entry name" value="PHOSPHOLIPASE A1-IIDELTA"/>
    <property type="match status" value="1"/>
</dbReference>
<dbReference type="Gramene" id="Jr10_16800_p1">
    <property type="protein sequence ID" value="cds.Jr10_16800_p1"/>
    <property type="gene ID" value="Jr10_16800"/>
</dbReference>
<dbReference type="InterPro" id="IPR033556">
    <property type="entry name" value="PLA"/>
</dbReference>
<dbReference type="KEGG" id="jre:108999033"/>
<gene>
    <name evidence="8" type="primary">LOC108999033</name>
</gene>
<dbReference type="Pfam" id="PF01764">
    <property type="entry name" value="Lipase_3"/>
    <property type="match status" value="1"/>
</dbReference>
<dbReference type="CDD" id="cd00519">
    <property type="entry name" value="Lipase_3"/>
    <property type="match status" value="1"/>
</dbReference>